<sequence>MENDLKEELIRRMRTAWAAFVAVREATDQLTDKDLRAHVFDSTVPPALCYVAKTWADTTATSRKLFTTHRDPLERCILKFNRRTQHLVGLRSSDLRGMFCLRVPAGCVSKAKNKWAGHIMIRIDDR</sequence>
<dbReference type="EMBL" id="JAVFWL010000005">
    <property type="protein sequence ID" value="KAK6754734.1"/>
    <property type="molecule type" value="Genomic_DNA"/>
</dbReference>
<evidence type="ECO:0000313" key="2">
    <source>
        <dbReference type="Proteomes" id="UP001303046"/>
    </source>
</evidence>
<organism evidence="1 2">
    <name type="scientific">Necator americanus</name>
    <name type="common">Human hookworm</name>
    <dbReference type="NCBI Taxonomy" id="51031"/>
    <lineage>
        <taxon>Eukaryota</taxon>
        <taxon>Metazoa</taxon>
        <taxon>Ecdysozoa</taxon>
        <taxon>Nematoda</taxon>
        <taxon>Chromadorea</taxon>
        <taxon>Rhabditida</taxon>
        <taxon>Rhabditina</taxon>
        <taxon>Rhabditomorpha</taxon>
        <taxon>Strongyloidea</taxon>
        <taxon>Ancylostomatidae</taxon>
        <taxon>Bunostominae</taxon>
        <taxon>Necator</taxon>
    </lineage>
</organism>
<gene>
    <name evidence="1" type="primary">Necator_chrV.g18405</name>
    <name evidence="1" type="ORF">RB195_013614</name>
</gene>
<name>A0ABR1DWH8_NECAM</name>
<reference evidence="1 2" key="1">
    <citation type="submission" date="2023-08" db="EMBL/GenBank/DDBJ databases">
        <title>A Necator americanus chromosomal reference genome.</title>
        <authorList>
            <person name="Ilik V."/>
            <person name="Petrzelkova K.J."/>
            <person name="Pardy F."/>
            <person name="Fuh T."/>
            <person name="Niatou-Singa F.S."/>
            <person name="Gouil Q."/>
            <person name="Baker L."/>
            <person name="Ritchie M.E."/>
            <person name="Jex A.R."/>
            <person name="Gazzola D."/>
            <person name="Li H."/>
            <person name="Toshio Fujiwara R."/>
            <person name="Zhan B."/>
            <person name="Aroian R.V."/>
            <person name="Pafco B."/>
            <person name="Schwarz E.M."/>
        </authorList>
    </citation>
    <scope>NUCLEOTIDE SEQUENCE [LARGE SCALE GENOMIC DNA]</scope>
    <source>
        <strain evidence="1 2">Aroian</strain>
        <tissue evidence="1">Whole animal</tissue>
    </source>
</reference>
<protein>
    <submittedName>
        <fullName evidence="1">Uncharacterized protein</fullName>
    </submittedName>
</protein>
<proteinExistence type="predicted"/>
<dbReference type="Proteomes" id="UP001303046">
    <property type="component" value="Unassembled WGS sequence"/>
</dbReference>
<comment type="caution">
    <text evidence="1">The sequence shown here is derived from an EMBL/GenBank/DDBJ whole genome shotgun (WGS) entry which is preliminary data.</text>
</comment>
<evidence type="ECO:0000313" key="1">
    <source>
        <dbReference type="EMBL" id="KAK6754734.1"/>
    </source>
</evidence>
<accession>A0ABR1DWH8</accession>
<keyword evidence="2" id="KW-1185">Reference proteome</keyword>